<evidence type="ECO:0000256" key="2">
    <source>
        <dbReference type="ARBA" id="ARBA00022692"/>
    </source>
</evidence>
<keyword evidence="4 5" id="KW-0472">Membrane</keyword>
<accession>A0AAW8R1R8</accession>
<feature type="transmembrane region" description="Helical" evidence="5">
    <location>
        <begin position="69"/>
        <end position="98"/>
    </location>
</feature>
<dbReference type="PANTHER" id="PTHR35371">
    <property type="entry name" value="INNER MEMBRANE PROTEIN"/>
    <property type="match status" value="1"/>
</dbReference>
<keyword evidence="2 5" id="KW-0812">Transmembrane</keyword>
<evidence type="ECO:0000256" key="4">
    <source>
        <dbReference type="ARBA" id="ARBA00023136"/>
    </source>
</evidence>
<organism evidence="6 7">
    <name type="scientific">Brumicola blandensis</name>
    <dbReference type="NCBI Taxonomy" id="3075611"/>
    <lineage>
        <taxon>Bacteria</taxon>
        <taxon>Pseudomonadati</taxon>
        <taxon>Pseudomonadota</taxon>
        <taxon>Gammaproteobacteria</taxon>
        <taxon>Alteromonadales</taxon>
        <taxon>Alteromonadaceae</taxon>
        <taxon>Brumicola</taxon>
    </lineage>
</organism>
<evidence type="ECO:0000256" key="1">
    <source>
        <dbReference type="ARBA" id="ARBA00004370"/>
    </source>
</evidence>
<name>A0AAW8R1R8_9ALTE</name>
<dbReference type="Gene3D" id="1.20.120.550">
    <property type="entry name" value="Membrane associated eicosanoid/glutathione metabolism-like domain"/>
    <property type="match status" value="1"/>
</dbReference>
<sequence length="128" mass="14244">MTIVVICLAIVVFMPMLAKVPLAIAMSKSGKYDNKSPRAQQKALDGFGARAHAAHENCFEATTYFGPSILLVIALNAVTLTTAYLCLAFVVCRLLYLICYWMNWDILRSTVWVIGMGTIAAHYYYLLN</sequence>
<dbReference type="SUPFAM" id="SSF161084">
    <property type="entry name" value="MAPEG domain-like"/>
    <property type="match status" value="1"/>
</dbReference>
<evidence type="ECO:0000313" key="7">
    <source>
        <dbReference type="Proteomes" id="UP001249020"/>
    </source>
</evidence>
<reference evidence="6 7" key="1">
    <citation type="submission" date="2023-09" db="EMBL/GenBank/DDBJ databases">
        <authorList>
            <person name="Rey-Velasco X."/>
        </authorList>
    </citation>
    <scope>NUCLEOTIDE SEQUENCE [LARGE SCALE GENOMIC DNA]</scope>
    <source>
        <strain evidence="6 7">W409</strain>
    </source>
</reference>
<dbReference type="GO" id="GO:0016020">
    <property type="term" value="C:membrane"/>
    <property type="evidence" value="ECO:0007669"/>
    <property type="project" value="UniProtKB-SubCell"/>
</dbReference>
<feature type="transmembrane region" description="Helical" evidence="5">
    <location>
        <begin position="110"/>
        <end position="127"/>
    </location>
</feature>
<gene>
    <name evidence="6" type="ORF">RM544_11660</name>
</gene>
<dbReference type="EMBL" id="JAVRIE010000004">
    <property type="protein sequence ID" value="MDT0583197.1"/>
    <property type="molecule type" value="Genomic_DNA"/>
</dbReference>
<comment type="caution">
    <text evidence="6">The sequence shown here is derived from an EMBL/GenBank/DDBJ whole genome shotgun (WGS) entry which is preliminary data.</text>
</comment>
<evidence type="ECO:0000256" key="3">
    <source>
        <dbReference type="ARBA" id="ARBA00022989"/>
    </source>
</evidence>
<evidence type="ECO:0000256" key="5">
    <source>
        <dbReference type="SAM" id="Phobius"/>
    </source>
</evidence>
<dbReference type="AlphaFoldDB" id="A0AAW8R1R8"/>
<dbReference type="InterPro" id="IPR023352">
    <property type="entry name" value="MAPEG-like_dom_sf"/>
</dbReference>
<dbReference type="InterPro" id="IPR001129">
    <property type="entry name" value="Membr-assoc_MAPEG"/>
</dbReference>
<protein>
    <submittedName>
        <fullName evidence="6">MAPEG family protein</fullName>
    </submittedName>
</protein>
<keyword evidence="3 5" id="KW-1133">Transmembrane helix</keyword>
<proteinExistence type="predicted"/>
<dbReference type="Pfam" id="PF01124">
    <property type="entry name" value="MAPEG"/>
    <property type="match status" value="1"/>
</dbReference>
<dbReference type="PANTHER" id="PTHR35371:SF1">
    <property type="entry name" value="BLR7753 PROTEIN"/>
    <property type="match status" value="1"/>
</dbReference>
<keyword evidence="7" id="KW-1185">Reference proteome</keyword>
<dbReference type="Proteomes" id="UP001249020">
    <property type="component" value="Unassembled WGS sequence"/>
</dbReference>
<comment type="subcellular location">
    <subcellularLocation>
        <location evidence="1">Membrane</location>
    </subcellularLocation>
</comment>
<evidence type="ECO:0000313" key="6">
    <source>
        <dbReference type="EMBL" id="MDT0583197.1"/>
    </source>
</evidence>